<keyword evidence="2" id="KW-1185">Reference proteome</keyword>
<gene>
    <name evidence="1" type="ORF">MILVUS5_LOCUS39035</name>
</gene>
<proteinExistence type="predicted"/>
<evidence type="ECO:0000313" key="1">
    <source>
        <dbReference type="EMBL" id="CAJ2676243.1"/>
    </source>
</evidence>
<organism evidence="1 2">
    <name type="scientific">Trifolium pratense</name>
    <name type="common">Red clover</name>
    <dbReference type="NCBI Taxonomy" id="57577"/>
    <lineage>
        <taxon>Eukaryota</taxon>
        <taxon>Viridiplantae</taxon>
        <taxon>Streptophyta</taxon>
        <taxon>Embryophyta</taxon>
        <taxon>Tracheophyta</taxon>
        <taxon>Spermatophyta</taxon>
        <taxon>Magnoliopsida</taxon>
        <taxon>eudicotyledons</taxon>
        <taxon>Gunneridae</taxon>
        <taxon>Pentapetalae</taxon>
        <taxon>rosids</taxon>
        <taxon>fabids</taxon>
        <taxon>Fabales</taxon>
        <taxon>Fabaceae</taxon>
        <taxon>Papilionoideae</taxon>
        <taxon>50 kb inversion clade</taxon>
        <taxon>NPAAA clade</taxon>
        <taxon>Hologalegina</taxon>
        <taxon>IRL clade</taxon>
        <taxon>Trifolieae</taxon>
        <taxon>Trifolium</taxon>
    </lineage>
</organism>
<dbReference type="Proteomes" id="UP001177021">
    <property type="component" value="Unassembled WGS sequence"/>
</dbReference>
<dbReference type="EMBL" id="CASHSV030000823">
    <property type="protein sequence ID" value="CAJ2676243.1"/>
    <property type="molecule type" value="Genomic_DNA"/>
</dbReference>
<comment type="caution">
    <text evidence="1">The sequence shown here is derived from an EMBL/GenBank/DDBJ whole genome shotgun (WGS) entry which is preliminary data.</text>
</comment>
<name>A0ACB0M3T4_TRIPR</name>
<sequence length="81" mass="9266">MMMRAVPKKVRGRLVGSPRRVANRAVEAKVVALVTGTARERGASERMEKKVAEAERLMMKGIEYCQMERSMSHLRTQKMIF</sequence>
<evidence type="ECO:0000313" key="2">
    <source>
        <dbReference type="Proteomes" id="UP001177021"/>
    </source>
</evidence>
<protein>
    <submittedName>
        <fullName evidence="1">Uncharacterized protein</fullName>
    </submittedName>
</protein>
<reference evidence="1" key="1">
    <citation type="submission" date="2023-10" db="EMBL/GenBank/DDBJ databases">
        <authorList>
            <person name="Rodriguez Cubillos JULIANA M."/>
            <person name="De Vega J."/>
        </authorList>
    </citation>
    <scope>NUCLEOTIDE SEQUENCE</scope>
</reference>
<accession>A0ACB0M3T4</accession>